<evidence type="ECO:0000259" key="2">
    <source>
        <dbReference type="PROSITE" id="PS51864"/>
    </source>
</evidence>
<proteinExistence type="predicted"/>
<dbReference type="OrthoDB" id="291007at2759"/>
<reference evidence="3" key="1">
    <citation type="submission" date="2017-05" db="UniProtKB">
        <authorList>
            <consortium name="EnsemblMetazoa"/>
        </authorList>
    </citation>
    <scope>IDENTIFICATION</scope>
</reference>
<sequence>MHYPETAFAIDVSKHTIEVIYEPFPSCIKELGQRHRLSFKDKVKVNLLYGCEVQFDDDPCPLPIKVVTNTTESGYFLTADVSPTIESGYSLTADVFPTIESGNSLTADVFSYYRVGLFSHF</sequence>
<evidence type="ECO:0000313" key="3">
    <source>
        <dbReference type="EnsemblMetazoa" id="Aqu2.1.16677_001"/>
    </source>
</evidence>
<dbReference type="GO" id="GO:0006508">
    <property type="term" value="P:proteolysis"/>
    <property type="evidence" value="ECO:0007669"/>
    <property type="project" value="InterPro"/>
</dbReference>
<dbReference type="PROSITE" id="PS51864">
    <property type="entry name" value="ASTACIN"/>
    <property type="match status" value="1"/>
</dbReference>
<accession>A0A1X7TNW8</accession>
<name>A0A1X7TNW8_AMPQE</name>
<dbReference type="InterPro" id="IPR024079">
    <property type="entry name" value="MetalloPept_cat_dom_sf"/>
</dbReference>
<evidence type="ECO:0000256" key="1">
    <source>
        <dbReference type="PROSITE-ProRule" id="PRU01211"/>
    </source>
</evidence>
<dbReference type="Pfam" id="PF01400">
    <property type="entry name" value="Astacin"/>
    <property type="match status" value="1"/>
</dbReference>
<comment type="caution">
    <text evidence="1">Lacks conserved residue(s) required for the propagation of feature annotation.</text>
</comment>
<dbReference type="EnsemblMetazoa" id="Aqu2.1.16677_001">
    <property type="protein sequence ID" value="Aqu2.1.16677_001"/>
    <property type="gene ID" value="Aqu2.1.16677"/>
</dbReference>
<dbReference type="Gene3D" id="3.40.390.10">
    <property type="entry name" value="Collagenase (Catalytic Domain)"/>
    <property type="match status" value="1"/>
</dbReference>
<protein>
    <recommendedName>
        <fullName evidence="2">Peptidase M12A domain-containing protein</fullName>
    </recommendedName>
</protein>
<dbReference type="GO" id="GO:0004222">
    <property type="term" value="F:metalloendopeptidase activity"/>
    <property type="evidence" value="ECO:0007669"/>
    <property type="project" value="InterPro"/>
</dbReference>
<dbReference type="InParanoid" id="A0A1X7TNW8"/>
<organism evidence="3">
    <name type="scientific">Amphimedon queenslandica</name>
    <name type="common">Sponge</name>
    <dbReference type="NCBI Taxonomy" id="400682"/>
    <lineage>
        <taxon>Eukaryota</taxon>
        <taxon>Metazoa</taxon>
        <taxon>Porifera</taxon>
        <taxon>Demospongiae</taxon>
        <taxon>Heteroscleromorpha</taxon>
        <taxon>Haplosclerida</taxon>
        <taxon>Niphatidae</taxon>
        <taxon>Amphimedon</taxon>
    </lineage>
</organism>
<feature type="domain" description="Peptidase M12A" evidence="2">
    <location>
        <begin position="1"/>
        <end position="52"/>
    </location>
</feature>
<dbReference type="InterPro" id="IPR001506">
    <property type="entry name" value="Peptidase_M12A"/>
</dbReference>
<dbReference type="AlphaFoldDB" id="A0A1X7TNW8"/>
<dbReference type="eggNOG" id="KOG3714">
    <property type="taxonomic scope" value="Eukaryota"/>
</dbReference>